<gene>
    <name evidence="2" type="ORF">LEMA_P033370.1</name>
</gene>
<dbReference type="HOGENOM" id="CLU_047721_1_0_1"/>
<dbReference type="Proteomes" id="UP000002668">
    <property type="component" value="Genome"/>
</dbReference>
<feature type="region of interest" description="Disordered" evidence="1">
    <location>
        <begin position="28"/>
        <end position="74"/>
    </location>
</feature>
<dbReference type="OMA" id="RVHRTCH"/>
<organism evidence="3">
    <name type="scientific">Leptosphaeria maculans (strain JN3 / isolate v23.1.3 / race Av1-4-5-6-7-8)</name>
    <name type="common">Blackleg fungus</name>
    <name type="synonym">Phoma lingam</name>
    <dbReference type="NCBI Taxonomy" id="985895"/>
    <lineage>
        <taxon>Eukaryota</taxon>
        <taxon>Fungi</taxon>
        <taxon>Dikarya</taxon>
        <taxon>Ascomycota</taxon>
        <taxon>Pezizomycotina</taxon>
        <taxon>Dothideomycetes</taxon>
        <taxon>Pleosporomycetidae</taxon>
        <taxon>Pleosporales</taxon>
        <taxon>Pleosporineae</taxon>
        <taxon>Leptosphaeriaceae</taxon>
        <taxon>Plenodomus</taxon>
        <taxon>Plenodomus lingam/Leptosphaeria maculans species complex</taxon>
    </lineage>
</organism>
<evidence type="ECO:0000313" key="2">
    <source>
        <dbReference type="EMBL" id="CBX93663.1"/>
    </source>
</evidence>
<name>E4ZQZ8_LEPMJ</name>
<reference evidence="3" key="1">
    <citation type="journal article" date="2011" name="Nat. Commun.">
        <title>Effector diversification within compartments of the Leptosphaeria maculans genome affected by Repeat-Induced Point mutations.</title>
        <authorList>
            <person name="Rouxel T."/>
            <person name="Grandaubert J."/>
            <person name="Hane J.K."/>
            <person name="Hoede C."/>
            <person name="van de Wouw A.P."/>
            <person name="Couloux A."/>
            <person name="Dominguez V."/>
            <person name="Anthouard V."/>
            <person name="Bally P."/>
            <person name="Bourras S."/>
            <person name="Cozijnsen A.J."/>
            <person name="Ciuffetti L.M."/>
            <person name="Degrave A."/>
            <person name="Dilmaghani A."/>
            <person name="Duret L."/>
            <person name="Fudal I."/>
            <person name="Goodwin S.B."/>
            <person name="Gout L."/>
            <person name="Glaser N."/>
            <person name="Linglin J."/>
            <person name="Kema G.H.J."/>
            <person name="Lapalu N."/>
            <person name="Lawrence C.B."/>
            <person name="May K."/>
            <person name="Meyer M."/>
            <person name="Ollivier B."/>
            <person name="Poulain J."/>
            <person name="Schoch C.L."/>
            <person name="Simon A."/>
            <person name="Spatafora J.W."/>
            <person name="Stachowiak A."/>
            <person name="Turgeon B.G."/>
            <person name="Tyler B.M."/>
            <person name="Vincent D."/>
            <person name="Weissenbach J."/>
            <person name="Amselem J."/>
            <person name="Quesneville H."/>
            <person name="Oliver R.P."/>
            <person name="Wincker P."/>
            <person name="Balesdent M.-H."/>
            <person name="Howlett B.J."/>
        </authorList>
    </citation>
    <scope>NUCLEOTIDE SEQUENCE [LARGE SCALE GENOMIC DNA]</scope>
    <source>
        <strain evidence="3">JN3 / isolate v23.1.3 / race Av1-4-5-6-7-8</strain>
    </source>
</reference>
<sequence length="408" mass="45396">MSTPGESGARQDSFDARRMSLGKYVKRMSSVFKREKSGKSLVAPARPSPVPAGTAPSSAAQATDPAPRKEEVAPTANMQTSILLVTEPFLADVVYRALASPPTAISPSSPPPPPPPPSAMIKQLDRNVMQQERARALFAKYGLTLDAHDWIVPSAPCSTVQRVEKAIRLRVHRSCHRCGTMYGADKTCRQCEHKRCKKCPRYPKKKTTTTTTTTNTTAMADKDKDKEKGGDKEVADKIKRRKVLTITTRAGTELAYQPPRQRVRRTCHKCEALFSPSTATVCEACKHVRCTQCPREPAKLSKWPAGYPGDAEPDSDSEAEKQLDRFRRTWRKPRTRVRWQCEQCYTLFLNHSPQCPGCGHERCEHCTRSPSKKSKNEEHFDPHIVAAVEAKLRALTVDDSQTSGNEAV</sequence>
<evidence type="ECO:0000313" key="3">
    <source>
        <dbReference type="Proteomes" id="UP000002668"/>
    </source>
</evidence>
<dbReference type="EMBL" id="FP929116">
    <property type="protein sequence ID" value="CBX93663.1"/>
    <property type="molecule type" value="Genomic_DNA"/>
</dbReference>
<dbReference type="AlphaFoldDB" id="E4ZQZ8"/>
<dbReference type="InParanoid" id="E4ZQZ8"/>
<dbReference type="VEuPathDB" id="FungiDB:LEMA_P033370.1"/>
<dbReference type="OrthoDB" id="5370011at2759"/>
<dbReference type="eggNOG" id="ENOG502S621">
    <property type="taxonomic scope" value="Eukaryota"/>
</dbReference>
<accession>E4ZQZ8</accession>
<evidence type="ECO:0000256" key="1">
    <source>
        <dbReference type="SAM" id="MobiDB-lite"/>
    </source>
</evidence>
<proteinExistence type="predicted"/>
<protein>
    <submittedName>
        <fullName evidence="2">Uncharacterized protein</fullName>
    </submittedName>
</protein>
<keyword evidence="3" id="KW-1185">Reference proteome</keyword>